<protein>
    <submittedName>
        <fullName evidence="3">Uncharacterized protein</fullName>
    </submittedName>
</protein>
<dbReference type="Proteomes" id="UP000315647">
    <property type="component" value="Chromosome"/>
</dbReference>
<feature type="region of interest" description="Disordered" evidence="1">
    <location>
        <begin position="146"/>
        <end position="165"/>
    </location>
</feature>
<proteinExistence type="predicted"/>
<feature type="region of interest" description="Disordered" evidence="1">
    <location>
        <begin position="112"/>
        <end position="140"/>
    </location>
</feature>
<reference evidence="3 4" key="1">
    <citation type="submission" date="2019-03" db="EMBL/GenBank/DDBJ databases">
        <title>Deep-cultivation of Planctomycetes and their phenomic and genomic characterization uncovers novel biology.</title>
        <authorList>
            <person name="Wiegand S."/>
            <person name="Jogler M."/>
            <person name="Boedeker C."/>
            <person name="Pinto D."/>
            <person name="Vollmers J."/>
            <person name="Rivas-Marin E."/>
            <person name="Kohn T."/>
            <person name="Peeters S.H."/>
            <person name="Heuer A."/>
            <person name="Rast P."/>
            <person name="Oberbeckmann S."/>
            <person name="Bunk B."/>
            <person name="Jeske O."/>
            <person name="Meyerdierks A."/>
            <person name="Storesund J.E."/>
            <person name="Kallscheuer N."/>
            <person name="Luecker S."/>
            <person name="Lage O.M."/>
            <person name="Pohl T."/>
            <person name="Merkel B.J."/>
            <person name="Hornburger P."/>
            <person name="Mueller R.-W."/>
            <person name="Bruemmer F."/>
            <person name="Labrenz M."/>
            <person name="Spormann A.M."/>
            <person name="Op den Camp H."/>
            <person name="Overmann J."/>
            <person name="Amann R."/>
            <person name="Jetten M.S.M."/>
            <person name="Mascher T."/>
            <person name="Medema M.H."/>
            <person name="Devos D.P."/>
            <person name="Kaster A.-K."/>
            <person name="Ovreas L."/>
            <person name="Rohde M."/>
            <person name="Galperin M.Y."/>
            <person name="Jogler C."/>
        </authorList>
    </citation>
    <scope>NUCLEOTIDE SEQUENCE [LARGE SCALE GENOMIC DNA]</scope>
    <source>
        <strain evidence="3 4">Enr10</strain>
    </source>
</reference>
<evidence type="ECO:0000256" key="2">
    <source>
        <dbReference type="SAM" id="Phobius"/>
    </source>
</evidence>
<keyword evidence="4" id="KW-1185">Reference proteome</keyword>
<evidence type="ECO:0000313" key="4">
    <source>
        <dbReference type="Proteomes" id="UP000315647"/>
    </source>
</evidence>
<keyword evidence="2" id="KW-1133">Transmembrane helix</keyword>
<accession>A0A517QFA0</accession>
<dbReference type="RefSeq" id="WP_145452170.1">
    <property type="nucleotide sequence ID" value="NZ_CP037421.1"/>
</dbReference>
<evidence type="ECO:0000256" key="1">
    <source>
        <dbReference type="SAM" id="MobiDB-lite"/>
    </source>
</evidence>
<organism evidence="3 4">
    <name type="scientific">Gimesia panareensis</name>
    <dbReference type="NCBI Taxonomy" id="2527978"/>
    <lineage>
        <taxon>Bacteria</taxon>
        <taxon>Pseudomonadati</taxon>
        <taxon>Planctomycetota</taxon>
        <taxon>Planctomycetia</taxon>
        <taxon>Planctomycetales</taxon>
        <taxon>Planctomycetaceae</taxon>
        <taxon>Gimesia</taxon>
    </lineage>
</organism>
<keyword evidence="2" id="KW-0812">Transmembrane</keyword>
<dbReference type="Gene3D" id="2.20.28.160">
    <property type="match status" value="1"/>
</dbReference>
<keyword evidence="2" id="KW-0472">Membrane</keyword>
<evidence type="ECO:0000313" key="3">
    <source>
        <dbReference type="EMBL" id="QDT30265.1"/>
    </source>
</evidence>
<dbReference type="EMBL" id="CP037421">
    <property type="protein sequence ID" value="QDT30265.1"/>
    <property type="molecule type" value="Genomic_DNA"/>
</dbReference>
<sequence>MDVTTFQCPHCQATLRMRGRQTAGTRFHCPDCSKPLQIAQTPEGQLSLTPVELEPIPQGPSRLAQKTEAGLQTVQSGARYLAASPVLMSWLVAGTGGLLILLLMLFDESPTIPQPQTEPETVADAEQELPNEKTETETPLLVEVTPEPEAKEPVAVPPGPAQPDQRQLENQNLIAAQPDQAPPLVARKPDPMEVPAVPETDVAMALQIPILEFQQPKEIPLKTLIAQFEEMLDTEFQLADNVKNDSRLLETPISFSQKNTTISRLLAQILSEAALTFSVKSNKIYIERAEGS</sequence>
<feature type="transmembrane region" description="Helical" evidence="2">
    <location>
        <begin position="86"/>
        <end position="106"/>
    </location>
</feature>
<dbReference type="AlphaFoldDB" id="A0A517QFA0"/>
<name>A0A517QFA0_9PLAN</name>
<gene>
    <name evidence="3" type="ORF">Enr10x_56300</name>
</gene>